<evidence type="ECO:0000313" key="2">
    <source>
        <dbReference type="Proteomes" id="UP001549204"/>
    </source>
</evidence>
<dbReference type="InterPro" id="IPR029052">
    <property type="entry name" value="Metallo-depent_PP-like"/>
</dbReference>
<dbReference type="SUPFAM" id="SSF56300">
    <property type="entry name" value="Metallo-dependent phosphatases"/>
    <property type="match status" value="1"/>
</dbReference>
<reference evidence="1 2" key="1">
    <citation type="submission" date="2024-06" db="EMBL/GenBank/DDBJ databases">
        <title>Genomic Encyclopedia of Type Strains, Phase IV (KMG-IV): sequencing the most valuable type-strain genomes for metagenomic binning, comparative biology and taxonomic classification.</title>
        <authorList>
            <person name="Goeker M."/>
        </authorList>
    </citation>
    <scope>NUCLEOTIDE SEQUENCE [LARGE SCALE GENOMIC DNA]</scope>
    <source>
        <strain evidence="1 2">DSM 100022</strain>
    </source>
</reference>
<dbReference type="EMBL" id="JBEPMC010000010">
    <property type="protein sequence ID" value="MET3582021.1"/>
    <property type="molecule type" value="Genomic_DNA"/>
</dbReference>
<dbReference type="Gene3D" id="3.60.21.10">
    <property type="match status" value="1"/>
</dbReference>
<accession>A0ABV2GUQ1</accession>
<sequence>MPIVAPRWGYAKAMGCSMIYFTADTHFNDPRILRIDRRPFGSLAEHDRTLISLWNETVGPDDEIWHLGDFAKGSAEFVSSLLSSLHGQKHLIIGNNDGASTIDAGGWASTQHYKELTIDGRLLILCHYPFRTWNQIGKKSIDLHGHSHGRLSPATRQYDTGVDSWDFRPVTPFRHPCKSTPANGPPGYSARVIENARRLSLTCWHSFPSVEMHFQRLDLPRTLHAVHSRVRDSEAKNASARHVRRPQVWRSCRLGLP</sequence>
<gene>
    <name evidence="1" type="ORF">ABID19_005079</name>
</gene>
<dbReference type="Proteomes" id="UP001549204">
    <property type="component" value="Unassembled WGS sequence"/>
</dbReference>
<name>A0ABV2GUQ1_9HYPH</name>
<organism evidence="1 2">
    <name type="scientific">Mesorhizobium robiniae</name>
    <dbReference type="NCBI Taxonomy" id="559315"/>
    <lineage>
        <taxon>Bacteria</taxon>
        <taxon>Pseudomonadati</taxon>
        <taxon>Pseudomonadota</taxon>
        <taxon>Alphaproteobacteria</taxon>
        <taxon>Hyphomicrobiales</taxon>
        <taxon>Phyllobacteriaceae</taxon>
        <taxon>Mesorhizobium</taxon>
    </lineage>
</organism>
<protein>
    <submittedName>
        <fullName evidence="1">Calcineurin-like phosphoesterase family protein</fullName>
    </submittedName>
</protein>
<comment type="caution">
    <text evidence="1">The sequence shown here is derived from an EMBL/GenBank/DDBJ whole genome shotgun (WGS) entry which is preliminary data.</text>
</comment>
<evidence type="ECO:0000313" key="1">
    <source>
        <dbReference type="EMBL" id="MET3582021.1"/>
    </source>
</evidence>
<proteinExistence type="predicted"/>
<keyword evidence="2" id="KW-1185">Reference proteome</keyword>